<keyword evidence="4" id="KW-1185">Reference proteome</keyword>
<evidence type="ECO:0008006" key="5">
    <source>
        <dbReference type="Google" id="ProtNLM"/>
    </source>
</evidence>
<evidence type="ECO:0000313" key="4">
    <source>
        <dbReference type="Proteomes" id="UP001562065"/>
    </source>
</evidence>
<sequence length="192" mass="21089">MSRSLRLLLLLPALMLAACVTTPEAPDAVHRPDADAERRATPTPVCSDIGSPAFVICQFYSRYITLHPRGLPDDATARVLQPFLSSSLLTLLNDASERADEFSGRILFSGGDVMPDAFSVLNVRTFRGPEGSSWALVSIQLEDGERRQRWIDEAVVRQGPDGYRIEEFVLRPADRNGGPPNTLRRQLGDGGL</sequence>
<name>A0ABV4AEN3_9GAMM</name>
<evidence type="ECO:0000256" key="2">
    <source>
        <dbReference type="SAM" id="SignalP"/>
    </source>
</evidence>
<organism evidence="3 4">
    <name type="scientific">Isoalcanivorax beigongshangi</name>
    <dbReference type="NCBI Taxonomy" id="3238810"/>
    <lineage>
        <taxon>Bacteria</taxon>
        <taxon>Pseudomonadati</taxon>
        <taxon>Pseudomonadota</taxon>
        <taxon>Gammaproteobacteria</taxon>
        <taxon>Oceanospirillales</taxon>
        <taxon>Alcanivoracaceae</taxon>
        <taxon>Isoalcanivorax</taxon>
    </lineage>
</organism>
<reference evidence="3 4" key="1">
    <citation type="submission" date="2024-07" db="EMBL/GenBank/DDBJ databases">
        <authorList>
            <person name="Ren Q."/>
        </authorList>
    </citation>
    <scope>NUCLEOTIDE SEQUENCE [LARGE SCALE GENOMIC DNA]</scope>
    <source>
        <strain evidence="3 4">REN37</strain>
    </source>
</reference>
<dbReference type="RefSeq" id="WP_369454530.1">
    <property type="nucleotide sequence ID" value="NZ_JBGCUO010000001.1"/>
</dbReference>
<evidence type="ECO:0000256" key="1">
    <source>
        <dbReference type="SAM" id="MobiDB-lite"/>
    </source>
</evidence>
<feature type="signal peptide" evidence="2">
    <location>
        <begin position="1"/>
        <end position="17"/>
    </location>
</feature>
<protein>
    <recommendedName>
        <fullName evidence="5">Lipoprotein</fullName>
    </recommendedName>
</protein>
<dbReference type="PROSITE" id="PS51257">
    <property type="entry name" value="PROKAR_LIPOPROTEIN"/>
    <property type="match status" value="1"/>
</dbReference>
<feature type="region of interest" description="Disordered" evidence="1">
    <location>
        <begin position="173"/>
        <end position="192"/>
    </location>
</feature>
<dbReference type="Proteomes" id="UP001562065">
    <property type="component" value="Unassembled WGS sequence"/>
</dbReference>
<dbReference type="EMBL" id="JBGCUO010000001">
    <property type="protein sequence ID" value="MEY1661277.1"/>
    <property type="molecule type" value="Genomic_DNA"/>
</dbReference>
<evidence type="ECO:0000313" key="3">
    <source>
        <dbReference type="EMBL" id="MEY1661277.1"/>
    </source>
</evidence>
<comment type="caution">
    <text evidence="3">The sequence shown here is derived from an EMBL/GenBank/DDBJ whole genome shotgun (WGS) entry which is preliminary data.</text>
</comment>
<accession>A0ABV4AEN3</accession>
<keyword evidence="2" id="KW-0732">Signal</keyword>
<feature type="chain" id="PRO_5045927527" description="Lipoprotein" evidence="2">
    <location>
        <begin position="18"/>
        <end position="192"/>
    </location>
</feature>
<gene>
    <name evidence="3" type="ORF">AB5I84_03845</name>
</gene>
<proteinExistence type="predicted"/>